<evidence type="ECO:0000313" key="11">
    <source>
        <dbReference type="RefSeq" id="XP_032812575.1"/>
    </source>
</evidence>
<evidence type="ECO:0000256" key="5">
    <source>
        <dbReference type="ARBA" id="ARBA00022490"/>
    </source>
</evidence>
<dbReference type="InterPro" id="IPR017945">
    <property type="entry name" value="DHBP_synth_RibB-like_a/b_dom"/>
</dbReference>
<dbReference type="InterPro" id="IPR006070">
    <property type="entry name" value="Sua5-like_dom"/>
</dbReference>
<evidence type="ECO:0000256" key="4">
    <source>
        <dbReference type="ARBA" id="ARBA00015492"/>
    </source>
</evidence>
<dbReference type="EC" id="2.7.7.87" evidence="3"/>
<dbReference type="GO" id="GO:0003725">
    <property type="term" value="F:double-stranded RNA binding"/>
    <property type="evidence" value="ECO:0007669"/>
    <property type="project" value="InterPro"/>
</dbReference>
<feature type="transmembrane region" description="Helical" evidence="8">
    <location>
        <begin position="581"/>
        <end position="601"/>
    </location>
</feature>
<accession>A0AAJ7T7B9</accession>
<evidence type="ECO:0000256" key="1">
    <source>
        <dbReference type="ARBA" id="ARBA00004496"/>
    </source>
</evidence>
<dbReference type="PANTHER" id="PTHR17490">
    <property type="entry name" value="SUA5"/>
    <property type="match status" value="1"/>
</dbReference>
<feature type="transmembrane region" description="Helical" evidence="8">
    <location>
        <begin position="549"/>
        <end position="569"/>
    </location>
</feature>
<feature type="transmembrane region" description="Helical" evidence="8">
    <location>
        <begin position="12"/>
        <end position="34"/>
    </location>
</feature>
<dbReference type="InterPro" id="IPR050156">
    <property type="entry name" value="TC-AMP_synthase_SUA5"/>
</dbReference>
<dbReference type="RefSeq" id="XP_032812575.1">
    <property type="nucleotide sequence ID" value="XM_032956684.1"/>
</dbReference>
<feature type="transmembrane region" description="Helical" evidence="8">
    <location>
        <begin position="197"/>
        <end position="218"/>
    </location>
</feature>
<evidence type="ECO:0000256" key="7">
    <source>
        <dbReference type="ARBA" id="ARBA00048366"/>
    </source>
</evidence>
<name>A0AAJ7T7B9_PETMA</name>
<dbReference type="GO" id="GO:0006450">
    <property type="term" value="P:regulation of translational fidelity"/>
    <property type="evidence" value="ECO:0007669"/>
    <property type="project" value="TreeGrafter"/>
</dbReference>
<comment type="catalytic activity">
    <reaction evidence="7">
        <text>L-threonine + hydrogencarbonate + ATP = L-threonylcarbamoyladenylate + diphosphate + H2O</text>
        <dbReference type="Rhea" id="RHEA:36407"/>
        <dbReference type="ChEBI" id="CHEBI:15377"/>
        <dbReference type="ChEBI" id="CHEBI:17544"/>
        <dbReference type="ChEBI" id="CHEBI:30616"/>
        <dbReference type="ChEBI" id="CHEBI:33019"/>
        <dbReference type="ChEBI" id="CHEBI:57926"/>
        <dbReference type="ChEBI" id="CHEBI:73682"/>
        <dbReference type="EC" id="2.7.7.87"/>
    </reaction>
</comment>
<reference evidence="11" key="1">
    <citation type="submission" date="2025-08" db="UniProtKB">
        <authorList>
            <consortium name="RefSeq"/>
        </authorList>
    </citation>
    <scope>IDENTIFICATION</scope>
    <source>
        <tissue evidence="11">Sperm</tissue>
    </source>
</reference>
<evidence type="ECO:0000256" key="6">
    <source>
        <dbReference type="ARBA" id="ARBA00022679"/>
    </source>
</evidence>
<comment type="subcellular location">
    <subcellularLocation>
        <location evidence="1">Cytoplasm</location>
    </subcellularLocation>
</comment>
<dbReference type="PROSITE" id="PS51163">
    <property type="entry name" value="YRDC"/>
    <property type="match status" value="1"/>
</dbReference>
<feature type="transmembrane region" description="Helical" evidence="8">
    <location>
        <begin position="86"/>
        <end position="107"/>
    </location>
</feature>
<dbReference type="SUPFAM" id="SSF55821">
    <property type="entry name" value="YrdC/RibB"/>
    <property type="match status" value="1"/>
</dbReference>
<organism evidence="10 11">
    <name type="scientific">Petromyzon marinus</name>
    <name type="common">Sea lamprey</name>
    <dbReference type="NCBI Taxonomy" id="7757"/>
    <lineage>
        <taxon>Eukaryota</taxon>
        <taxon>Metazoa</taxon>
        <taxon>Chordata</taxon>
        <taxon>Craniata</taxon>
        <taxon>Vertebrata</taxon>
        <taxon>Cyclostomata</taxon>
        <taxon>Hyperoartia</taxon>
        <taxon>Petromyzontiformes</taxon>
        <taxon>Petromyzontidae</taxon>
        <taxon>Petromyzon</taxon>
    </lineage>
</organism>
<feature type="transmembrane region" description="Helical" evidence="8">
    <location>
        <begin position="275"/>
        <end position="297"/>
    </location>
</feature>
<keyword evidence="8" id="KW-1133">Transmembrane helix</keyword>
<feature type="transmembrane region" description="Helical" evidence="8">
    <location>
        <begin position="362"/>
        <end position="384"/>
    </location>
</feature>
<evidence type="ECO:0000256" key="2">
    <source>
        <dbReference type="ARBA" id="ARBA00007663"/>
    </source>
</evidence>
<keyword evidence="8" id="KW-0812">Transmembrane</keyword>
<dbReference type="FunFam" id="3.90.870.10:FF:000010">
    <property type="entry name" value="Si:ch211-153b23.4"/>
    <property type="match status" value="1"/>
</dbReference>
<feature type="transmembrane region" description="Helical" evidence="8">
    <location>
        <begin position="520"/>
        <end position="537"/>
    </location>
</feature>
<proteinExistence type="inferred from homology"/>
<feature type="transmembrane region" description="Helical" evidence="8">
    <location>
        <begin position="303"/>
        <end position="322"/>
    </location>
</feature>
<comment type="similarity">
    <text evidence="2">Belongs to the SUA5 family.</text>
</comment>
<dbReference type="AlphaFoldDB" id="A0AAJ7T7B9"/>
<keyword evidence="8" id="KW-0472">Membrane</keyword>
<evidence type="ECO:0000259" key="9">
    <source>
        <dbReference type="PROSITE" id="PS51163"/>
    </source>
</evidence>
<evidence type="ECO:0000256" key="8">
    <source>
        <dbReference type="SAM" id="Phobius"/>
    </source>
</evidence>
<evidence type="ECO:0000256" key="3">
    <source>
        <dbReference type="ARBA" id="ARBA00012584"/>
    </source>
</evidence>
<dbReference type="GO" id="GO:0000049">
    <property type="term" value="F:tRNA binding"/>
    <property type="evidence" value="ECO:0007669"/>
    <property type="project" value="TreeGrafter"/>
</dbReference>
<dbReference type="GO" id="GO:0005737">
    <property type="term" value="C:cytoplasm"/>
    <property type="evidence" value="ECO:0007669"/>
    <property type="project" value="UniProtKB-SubCell"/>
</dbReference>
<feature type="transmembrane region" description="Helical" evidence="8">
    <location>
        <begin position="54"/>
        <end position="74"/>
    </location>
</feature>
<keyword evidence="10" id="KW-1185">Reference proteome</keyword>
<protein>
    <recommendedName>
        <fullName evidence="4">Threonylcarbamoyl-AMP synthase</fullName>
        <ecNumber evidence="3">2.7.7.87</ecNumber>
    </recommendedName>
</protein>
<feature type="transmembrane region" description="Helical" evidence="8">
    <location>
        <begin position="414"/>
        <end position="433"/>
    </location>
</feature>
<dbReference type="PANTHER" id="PTHR17490:SF14">
    <property type="entry name" value="THREONYLCARBAMOYL-AMP SYNTHASE"/>
    <property type="match status" value="1"/>
</dbReference>
<feature type="domain" description="YrdC-like" evidence="9">
    <location>
        <begin position="691"/>
        <end position="886"/>
    </location>
</feature>
<feature type="transmembrane region" description="Helical" evidence="8">
    <location>
        <begin position="636"/>
        <end position="654"/>
    </location>
</feature>
<dbReference type="Proteomes" id="UP001318040">
    <property type="component" value="Chromosome 18"/>
</dbReference>
<dbReference type="Pfam" id="PF01300">
    <property type="entry name" value="Sua5_yciO_yrdC"/>
    <property type="match status" value="1"/>
</dbReference>
<feature type="transmembrane region" description="Helical" evidence="8">
    <location>
        <begin position="607"/>
        <end position="624"/>
    </location>
</feature>
<dbReference type="KEGG" id="pmrn:116943650"/>
<feature type="transmembrane region" description="Helical" evidence="8">
    <location>
        <begin position="144"/>
        <end position="165"/>
    </location>
</feature>
<keyword evidence="6" id="KW-0808">Transferase</keyword>
<keyword evidence="5" id="KW-0963">Cytoplasm</keyword>
<gene>
    <name evidence="11" type="primary">LOC116943650</name>
</gene>
<evidence type="ECO:0000313" key="10">
    <source>
        <dbReference type="Proteomes" id="UP001318040"/>
    </source>
</evidence>
<dbReference type="GO" id="GO:0061710">
    <property type="term" value="F:L-threonylcarbamoyladenylate synthase"/>
    <property type="evidence" value="ECO:0007669"/>
    <property type="project" value="UniProtKB-EC"/>
</dbReference>
<sequence length="911" mass="95625">MSGTGDESRGFAAVLYSEPGVLGLLANAVSALLVAMHNFSSHRAAEQLSPTNNILSGVHLILIGGMTQLVSGLLTFRKFDHLGGTAFLAFAALWSGFGASRIISGAMTTAAATNPSNITSLVYDHGMIVISNTTEPTIEVSHTAVASLVAYICVSAILAFCSATANYIMPPVFGTITIVLVFEAVLAAYPLGWAAPVAGFFEMIILAAGLYGSVALLLKGITQRYVLPGFGNALFNVLLLGTGRAASGSGGGGGGGGGGAGGNERKKNTKYAEPMALCCLCDAVAAVILAFYCFGFPHTFTVGALWLSVNSGPQLLAAYYAFLREDAYHGAKSVLRCVFWLVHAWQEFVVSTVVGTGKLDSAQLAMVGDWFLLVAAVVLLLVSLDRDVLETAENSTFALLAVAAIPQIPARARYAFLGAACCAHAAVSLYATFARLINSIAEKPLVPIGAVPLTTQRLRAFLGALRRSCCSSSSSGSNNEAGNNQPGPSMAQLSDAAFYLCNGVAAMSALHSTEPLRARLSLPWVLLPGALLQLFVARVGLLRPASSGSVMPFCYAAFWAVWTWLRLAGSPLQVPDNDIDGFMAGAISALVINTFLILVAAYGNLVLLFHTLVMQILVICLLLFTLKSLPQPLEDVMLALLALSCAYGALASVSNCVFERQLLPLGRALLRTRATRDPAAPPCVTPVSRRTSGLREIADLLGRGSVCGVPTDTVYALAASCRHPGAIERIYAIKDRPQEKPVCICISSLEQLASVRPPFSPLLWEFMSGVYPGGISCIVPKGDWLLRLGVGEAYDLVGTADSIMIRVPDSTVASHLVSMTGPIAITSANPSGEPDSTHHDMVIRRLGDKLDGVLCDGDSNETVASTVVNCLDIDGIGIRILREGCVPGAVVYQIFERVAAAAAAQGLESSD</sequence>
<feature type="transmembrane region" description="Helical" evidence="8">
    <location>
        <begin position="172"/>
        <end position="191"/>
    </location>
</feature>
<dbReference type="Gene3D" id="3.90.870.10">
    <property type="entry name" value="DHBP synthase"/>
    <property type="match status" value="1"/>
</dbReference>